<evidence type="ECO:0000256" key="1">
    <source>
        <dbReference type="SAM" id="SignalP"/>
    </source>
</evidence>
<name>A0A5C5X8F9_9PLAN</name>
<comment type="caution">
    <text evidence="2">The sequence shown here is derived from an EMBL/GenBank/DDBJ whole genome shotgun (WGS) entry which is preliminary data.</text>
</comment>
<dbReference type="EMBL" id="SIHI01000001">
    <property type="protein sequence ID" value="TWT59128.1"/>
    <property type="molecule type" value="Genomic_DNA"/>
</dbReference>
<dbReference type="Proteomes" id="UP000317243">
    <property type="component" value="Unassembled WGS sequence"/>
</dbReference>
<protein>
    <recommendedName>
        <fullName evidence="4">Tetratricopeptide repeat protein</fullName>
    </recommendedName>
</protein>
<organism evidence="2 3">
    <name type="scientific">Thalassoglobus neptunius</name>
    <dbReference type="NCBI Taxonomy" id="1938619"/>
    <lineage>
        <taxon>Bacteria</taxon>
        <taxon>Pseudomonadati</taxon>
        <taxon>Planctomycetota</taxon>
        <taxon>Planctomycetia</taxon>
        <taxon>Planctomycetales</taxon>
        <taxon>Planctomycetaceae</taxon>
        <taxon>Thalassoglobus</taxon>
    </lineage>
</organism>
<dbReference type="InterPro" id="IPR011990">
    <property type="entry name" value="TPR-like_helical_dom_sf"/>
</dbReference>
<feature type="signal peptide" evidence="1">
    <location>
        <begin position="1"/>
        <end position="26"/>
    </location>
</feature>
<dbReference type="OrthoDB" id="251560at2"/>
<dbReference type="AlphaFoldDB" id="A0A5C5X8F9"/>
<gene>
    <name evidence="2" type="ORF">KOR42_25170</name>
</gene>
<dbReference type="InterPro" id="IPR019734">
    <property type="entry name" value="TPR_rpt"/>
</dbReference>
<dbReference type="RefSeq" id="WP_146509903.1">
    <property type="nucleotide sequence ID" value="NZ_SIHI01000001.1"/>
</dbReference>
<feature type="chain" id="PRO_5023074478" description="Tetratricopeptide repeat protein" evidence="1">
    <location>
        <begin position="27"/>
        <end position="360"/>
    </location>
</feature>
<evidence type="ECO:0008006" key="4">
    <source>
        <dbReference type="Google" id="ProtNLM"/>
    </source>
</evidence>
<evidence type="ECO:0000313" key="2">
    <source>
        <dbReference type="EMBL" id="TWT59128.1"/>
    </source>
</evidence>
<dbReference type="SUPFAM" id="SSF48452">
    <property type="entry name" value="TPR-like"/>
    <property type="match status" value="1"/>
</dbReference>
<sequence length="360" mass="38851" precursor="true">MPIIPTCRPFVAASSLVLLLFSPVLGQEIDTVYLKGEAKPVAGEITAVDKTSVTVNQKIARKDVPVPANTISFIAWSGEPATLNLARSNERAGNLSEAVAGYQEALSAIGSDAPDIKRDVEFFLARTTSKLAQADPEQLTAAIQQLQQFAEQNRNFYRYYDTQILLAETALLANDVSTAEAAYTVLEQSPWLDYQMAAKIGRAKTLLARNDIAAAKQVYDEVASSNPSLPSEKAKQLEAMLGQAECLQRQSAYDQAADILQTVIDQTAADESRVLAEAYLRLGDGYAAQGQKVKEAILAYLHVDVVPSLASHADLHAEALYRLAQLWPVVSQPARGADASAKLEADYPNSPWVEKLGSGG</sequence>
<proteinExistence type="predicted"/>
<accession>A0A5C5X8F9</accession>
<keyword evidence="1" id="KW-0732">Signal</keyword>
<reference evidence="2 3" key="1">
    <citation type="submission" date="2019-02" db="EMBL/GenBank/DDBJ databases">
        <title>Deep-cultivation of Planctomycetes and their phenomic and genomic characterization uncovers novel biology.</title>
        <authorList>
            <person name="Wiegand S."/>
            <person name="Jogler M."/>
            <person name="Boedeker C."/>
            <person name="Pinto D."/>
            <person name="Vollmers J."/>
            <person name="Rivas-Marin E."/>
            <person name="Kohn T."/>
            <person name="Peeters S.H."/>
            <person name="Heuer A."/>
            <person name="Rast P."/>
            <person name="Oberbeckmann S."/>
            <person name="Bunk B."/>
            <person name="Jeske O."/>
            <person name="Meyerdierks A."/>
            <person name="Storesund J.E."/>
            <person name="Kallscheuer N."/>
            <person name="Luecker S."/>
            <person name="Lage O.M."/>
            <person name="Pohl T."/>
            <person name="Merkel B.J."/>
            <person name="Hornburger P."/>
            <person name="Mueller R.-W."/>
            <person name="Bruemmer F."/>
            <person name="Labrenz M."/>
            <person name="Spormann A.M."/>
            <person name="Op Den Camp H."/>
            <person name="Overmann J."/>
            <person name="Amann R."/>
            <person name="Jetten M.S.M."/>
            <person name="Mascher T."/>
            <person name="Medema M.H."/>
            <person name="Devos D.P."/>
            <person name="Kaster A.-K."/>
            <person name="Ovreas L."/>
            <person name="Rohde M."/>
            <person name="Galperin M.Y."/>
            <person name="Jogler C."/>
        </authorList>
    </citation>
    <scope>NUCLEOTIDE SEQUENCE [LARGE SCALE GENOMIC DNA]</scope>
    <source>
        <strain evidence="2 3">KOR42</strain>
    </source>
</reference>
<keyword evidence="3" id="KW-1185">Reference proteome</keyword>
<evidence type="ECO:0000313" key="3">
    <source>
        <dbReference type="Proteomes" id="UP000317243"/>
    </source>
</evidence>
<dbReference type="Pfam" id="PF13174">
    <property type="entry name" value="TPR_6"/>
    <property type="match status" value="1"/>
</dbReference>
<dbReference type="Gene3D" id="1.25.40.10">
    <property type="entry name" value="Tetratricopeptide repeat domain"/>
    <property type="match status" value="2"/>
</dbReference>